<organism evidence="2 3">
    <name type="scientific">Frondihabitans sucicola</name>
    <dbReference type="NCBI Taxonomy" id="1268041"/>
    <lineage>
        <taxon>Bacteria</taxon>
        <taxon>Bacillati</taxon>
        <taxon>Actinomycetota</taxon>
        <taxon>Actinomycetes</taxon>
        <taxon>Micrococcales</taxon>
        <taxon>Microbacteriaceae</taxon>
        <taxon>Frondihabitans</taxon>
    </lineage>
</organism>
<evidence type="ECO:0000313" key="2">
    <source>
        <dbReference type="EMBL" id="BDZ48107.1"/>
    </source>
</evidence>
<keyword evidence="3" id="KW-1185">Reference proteome</keyword>
<sequence length="198" mass="21283">MTDQAASAATRTPYEPHFTTIAEGSLGLDDHEAIAAMLSRAFPDYAHWYQGPRSWAGMQPELRVVARSGEIVVAHAGVRRQFVTVGETDLLVGCVGMVAVSPILQGTGLGGQLLRLVDAALDHLAVPFGALEAAERVQPFYLKHGWELLEGVTGHYNDFTADGASTLVSSDSGWLIRPGNVVRPDWPAGDLHWNGQLV</sequence>
<evidence type="ECO:0000313" key="3">
    <source>
        <dbReference type="Proteomes" id="UP001321486"/>
    </source>
</evidence>
<gene>
    <name evidence="2" type="primary">nodA</name>
    <name evidence="2" type="ORF">GCM10025867_03480</name>
</gene>
<protein>
    <submittedName>
        <fullName evidence="2">Nodulation protein A</fullName>
    </submittedName>
</protein>
<dbReference type="InterPro" id="IPR003484">
    <property type="entry name" value="NodA"/>
</dbReference>
<feature type="domain" description="N-acetyltransferase" evidence="1">
    <location>
        <begin position="16"/>
        <end position="162"/>
    </location>
</feature>
<dbReference type="InterPro" id="IPR000182">
    <property type="entry name" value="GNAT_dom"/>
</dbReference>
<dbReference type="SUPFAM" id="SSF55729">
    <property type="entry name" value="Acyl-CoA N-acyltransferases (Nat)"/>
    <property type="match status" value="1"/>
</dbReference>
<reference evidence="3" key="1">
    <citation type="journal article" date="2019" name="Int. J. Syst. Evol. Microbiol.">
        <title>The Global Catalogue of Microorganisms (GCM) 10K type strain sequencing project: providing services to taxonomists for standard genome sequencing and annotation.</title>
        <authorList>
            <consortium name="The Broad Institute Genomics Platform"/>
            <consortium name="The Broad Institute Genome Sequencing Center for Infectious Disease"/>
            <person name="Wu L."/>
            <person name="Ma J."/>
        </authorList>
    </citation>
    <scope>NUCLEOTIDE SEQUENCE [LARGE SCALE GENOMIC DNA]</scope>
    <source>
        <strain evidence="3">NBRC 108728</strain>
    </source>
</reference>
<dbReference type="RefSeq" id="WP_286345143.1">
    <property type="nucleotide sequence ID" value="NZ_AP027732.1"/>
</dbReference>
<evidence type="ECO:0000259" key="1">
    <source>
        <dbReference type="PROSITE" id="PS51186"/>
    </source>
</evidence>
<proteinExistence type="predicted"/>
<dbReference type="Proteomes" id="UP001321486">
    <property type="component" value="Chromosome"/>
</dbReference>
<dbReference type="InterPro" id="IPR016181">
    <property type="entry name" value="Acyl_CoA_acyltransferase"/>
</dbReference>
<dbReference type="EMBL" id="AP027732">
    <property type="protein sequence ID" value="BDZ48107.1"/>
    <property type="molecule type" value="Genomic_DNA"/>
</dbReference>
<dbReference type="PROSITE" id="PS51186">
    <property type="entry name" value="GNAT"/>
    <property type="match status" value="1"/>
</dbReference>
<name>A0ABM8GIA9_9MICO</name>
<dbReference type="Pfam" id="PF02474">
    <property type="entry name" value="NodA"/>
    <property type="match status" value="1"/>
</dbReference>
<dbReference type="Gene3D" id="3.40.630.30">
    <property type="match status" value="1"/>
</dbReference>
<accession>A0ABM8GIA9</accession>